<dbReference type="PANTHER" id="PTHR11161">
    <property type="entry name" value="O-ACYLTRANSFERASE"/>
    <property type="match status" value="1"/>
</dbReference>
<dbReference type="PANTHER" id="PTHR11161:SF0">
    <property type="entry name" value="O-ACYLTRANSFERASE LIKE PROTEIN"/>
    <property type="match status" value="1"/>
</dbReference>
<evidence type="ECO:0000313" key="3">
    <source>
        <dbReference type="Proteomes" id="UP000728032"/>
    </source>
</evidence>
<feature type="transmembrane region" description="Helical" evidence="1">
    <location>
        <begin position="46"/>
        <end position="67"/>
    </location>
</feature>
<protein>
    <recommendedName>
        <fullName evidence="4">Acyltransferase 3 domain-containing protein</fullName>
    </recommendedName>
</protein>
<gene>
    <name evidence="2" type="ORF">ONB1V03_LOCUS14016</name>
</gene>
<feature type="transmembrane region" description="Helical" evidence="1">
    <location>
        <begin position="79"/>
        <end position="101"/>
    </location>
</feature>
<dbReference type="Proteomes" id="UP000728032">
    <property type="component" value="Unassembled WGS sequence"/>
</dbReference>
<reference evidence="2" key="1">
    <citation type="submission" date="2020-11" db="EMBL/GenBank/DDBJ databases">
        <authorList>
            <person name="Tran Van P."/>
        </authorList>
    </citation>
    <scope>NUCLEOTIDE SEQUENCE</scope>
</reference>
<sequence length="157" mass="17983">QTSFVVWFLCGRVFWALGYGWIVFACSTNRGGIIQRVLTYQPIQPLARLAFGIYLLHIPVIAIRLFAIRDTYVMTHSGVFEGAIIDYVIAVVVAYVLYILIECPIYHLIKIICGQNVEKVVRNRGTYERTNGESVRDYEENIEIKLYNQGNQSTNDL</sequence>
<name>A0A7R9QU83_9ACAR</name>
<dbReference type="EMBL" id="CAJPVJ010012909">
    <property type="protein sequence ID" value="CAG2174572.1"/>
    <property type="molecule type" value="Genomic_DNA"/>
</dbReference>
<accession>A0A7R9QU83</accession>
<feature type="non-terminal residue" evidence="2">
    <location>
        <position position="157"/>
    </location>
</feature>
<feature type="transmembrane region" description="Helical" evidence="1">
    <location>
        <begin position="6"/>
        <end position="26"/>
    </location>
</feature>
<dbReference type="OrthoDB" id="6502542at2759"/>
<keyword evidence="1" id="KW-1133">Transmembrane helix</keyword>
<proteinExistence type="predicted"/>
<organism evidence="2">
    <name type="scientific">Oppiella nova</name>
    <dbReference type="NCBI Taxonomy" id="334625"/>
    <lineage>
        <taxon>Eukaryota</taxon>
        <taxon>Metazoa</taxon>
        <taxon>Ecdysozoa</taxon>
        <taxon>Arthropoda</taxon>
        <taxon>Chelicerata</taxon>
        <taxon>Arachnida</taxon>
        <taxon>Acari</taxon>
        <taxon>Acariformes</taxon>
        <taxon>Sarcoptiformes</taxon>
        <taxon>Oribatida</taxon>
        <taxon>Brachypylina</taxon>
        <taxon>Oppioidea</taxon>
        <taxon>Oppiidae</taxon>
        <taxon>Oppiella</taxon>
    </lineage>
</organism>
<keyword evidence="3" id="KW-1185">Reference proteome</keyword>
<keyword evidence="1" id="KW-0472">Membrane</keyword>
<evidence type="ECO:0000313" key="2">
    <source>
        <dbReference type="EMBL" id="CAD7657386.1"/>
    </source>
</evidence>
<dbReference type="InterPro" id="IPR052728">
    <property type="entry name" value="O2_lipid_transport_reg"/>
</dbReference>
<evidence type="ECO:0000256" key="1">
    <source>
        <dbReference type="SAM" id="Phobius"/>
    </source>
</evidence>
<evidence type="ECO:0008006" key="4">
    <source>
        <dbReference type="Google" id="ProtNLM"/>
    </source>
</evidence>
<dbReference type="AlphaFoldDB" id="A0A7R9QU83"/>
<keyword evidence="1" id="KW-0812">Transmembrane</keyword>
<dbReference type="EMBL" id="OC927734">
    <property type="protein sequence ID" value="CAD7657386.1"/>
    <property type="molecule type" value="Genomic_DNA"/>
</dbReference>